<sequence>MNQHLPKNLYDHFLLFHAACRILCSSDLALIYNEQAKHLLRWFFVLSGHLYGRQCQISNMHNLIHLADDVKTTGCSLSHLTTFPFENLLGKLKKKFVLAIDPWLKCVDVYTKRLIPSIRKQRCHRRSPC</sequence>
<name>A0A0F6Q8D5_9HYME</name>
<dbReference type="AlphaFoldDB" id="A0A0F6Q8D5"/>
<reference evidence="1" key="1">
    <citation type="journal article" date="2015" name="J. Virol.">
        <title>Genomic and Proteomic Analyses Indicate that Banchine and Campoplegine Polydnaviruses Have Similar, if Not Identical, Viral Ancestors.</title>
        <authorList>
            <person name="Beliveau C."/>
            <person name="Cohen A."/>
            <person name="Stewart D."/>
            <person name="Periquet G."/>
            <person name="Djoumad A."/>
            <person name="Kuhn L."/>
            <person name="Stoltz D."/>
            <person name="Volkoff A.-N."/>
            <person name="Herniou E."/>
            <person name="Drezen J.-M."/>
            <person name="Cusson M."/>
        </authorList>
    </citation>
    <scope>NUCLEOTIDE SEQUENCE</scope>
</reference>
<gene>
    <name evidence="1" type="primary">U44</name>
</gene>
<accession>A0A0F6Q8D5</accession>
<evidence type="ECO:0000313" key="1">
    <source>
        <dbReference type="EMBL" id="AKD28091.1"/>
    </source>
</evidence>
<organism evidence="1">
    <name type="scientific">Glypta fumiferanae</name>
    <dbReference type="NCBI Taxonomy" id="389681"/>
    <lineage>
        <taxon>Eukaryota</taxon>
        <taxon>Metazoa</taxon>
        <taxon>Ecdysozoa</taxon>
        <taxon>Arthropoda</taxon>
        <taxon>Hexapoda</taxon>
        <taxon>Insecta</taxon>
        <taxon>Pterygota</taxon>
        <taxon>Neoptera</taxon>
        <taxon>Endopterygota</taxon>
        <taxon>Hymenoptera</taxon>
        <taxon>Apocrita</taxon>
        <taxon>Ichneumonoidea</taxon>
        <taxon>Ichneumonidae</taxon>
        <taxon>Banchinae</taxon>
        <taxon>Glypta</taxon>
    </lineage>
</organism>
<proteinExistence type="predicted"/>
<dbReference type="EMBL" id="KP706799">
    <property type="protein sequence ID" value="AKD28091.1"/>
    <property type="molecule type" value="Genomic_DNA"/>
</dbReference>
<protein>
    <submittedName>
        <fullName evidence="1">Uncharacterized protein</fullName>
    </submittedName>
</protein>
<dbReference type="PANTHER" id="PTHR33053">
    <property type="entry name" value="PROTEIN, PUTATIVE-RELATED"/>
    <property type="match status" value="1"/>
</dbReference>